<sequence>MTAPPAHANVTLTILSIVFYSLIAFLCIGLPIAVLPGYVHDELGYGPMVAGLVIGLQYLATLLIRPLAGRLADSMGTKKIITWGLYGIAASGLLTLIATLCQSWPALSLAPLLAARLLLGCAQGMVGVGTASWGIAAVGAENTAKVISWNGICSYGAVAFGAPIGVVLTGSLGFNTLGPALVVLALVGLAVLRNKPSMPLVRGERMPFWSAFAKVAPYGLALTLASIGYGTLTTFITLYYRENGWLGAAYCLTAFGISFVAARLVFINAINHYGAMATALACMAVETLGFLLLWLAPSPAWALAGASLTGLGLSLVYPALGVIAIRQVPSSSRGAGLGAFAVFFDLALAAAGPLMGVVASYIGYGPIFLVAAGLSLAGLGLITSLGRKAQ</sequence>
<evidence type="ECO:0000256" key="6">
    <source>
        <dbReference type="ARBA" id="ARBA00022989"/>
    </source>
</evidence>
<accession>A0ABR7Z8L7</accession>
<feature type="transmembrane region" description="Helical" evidence="8">
    <location>
        <begin position="45"/>
        <end position="68"/>
    </location>
</feature>
<keyword evidence="11" id="KW-1185">Reference proteome</keyword>
<organism evidence="10 11">
    <name type="scientific">Pseudomonas typographi</name>
    <dbReference type="NCBI Taxonomy" id="2715964"/>
    <lineage>
        <taxon>Bacteria</taxon>
        <taxon>Pseudomonadati</taxon>
        <taxon>Pseudomonadota</taxon>
        <taxon>Gammaproteobacteria</taxon>
        <taxon>Pseudomonadales</taxon>
        <taxon>Pseudomonadaceae</taxon>
        <taxon>Pseudomonas</taxon>
    </lineage>
</organism>
<feature type="transmembrane region" description="Helical" evidence="8">
    <location>
        <begin position="245"/>
        <end position="266"/>
    </location>
</feature>
<keyword evidence="4 8" id="KW-0997">Cell inner membrane</keyword>
<feature type="transmembrane region" description="Helical" evidence="8">
    <location>
        <begin position="337"/>
        <end position="361"/>
    </location>
</feature>
<dbReference type="InterPro" id="IPR011701">
    <property type="entry name" value="MFS"/>
</dbReference>
<keyword evidence="6 8" id="KW-1133">Transmembrane helix</keyword>
<keyword evidence="5 8" id="KW-0812">Transmembrane</keyword>
<dbReference type="Proteomes" id="UP000805841">
    <property type="component" value="Unassembled WGS sequence"/>
</dbReference>
<feature type="transmembrane region" description="Helical" evidence="8">
    <location>
        <begin position="176"/>
        <end position="194"/>
    </location>
</feature>
<evidence type="ECO:0000256" key="8">
    <source>
        <dbReference type="HAMAP-Rule" id="MF_01118"/>
    </source>
</evidence>
<feature type="transmembrane region" description="Helical" evidence="8">
    <location>
        <begin position="367"/>
        <end position="386"/>
    </location>
</feature>
<evidence type="ECO:0000313" key="11">
    <source>
        <dbReference type="Proteomes" id="UP000805841"/>
    </source>
</evidence>
<keyword evidence="3 8" id="KW-1003">Cell membrane</keyword>
<feature type="transmembrane region" description="Helical" evidence="8">
    <location>
        <begin position="301"/>
        <end position="325"/>
    </location>
</feature>
<dbReference type="Gene3D" id="1.20.1250.20">
    <property type="entry name" value="MFS general substrate transporter like domains"/>
    <property type="match status" value="1"/>
</dbReference>
<reference evidence="10 11" key="1">
    <citation type="journal article" date="2020" name="Insects">
        <title>Bacteria Belonging to Pseudomonas typographi sp. nov. from the Bark Beetle Ips typographus Have Genomic Potential to Aid in the Host Ecology.</title>
        <authorList>
            <person name="Peral-Aranega E."/>
            <person name="Saati-Santamaria Z."/>
            <person name="Kolarik M."/>
            <person name="Rivas R."/>
            <person name="Garcia-Fraile P."/>
        </authorList>
    </citation>
    <scope>NUCLEOTIDE SEQUENCE [LARGE SCALE GENOMIC DNA]</scope>
    <source>
        <strain evidence="10 11">CA3A</strain>
    </source>
</reference>
<dbReference type="NCBIfam" id="NF003477">
    <property type="entry name" value="PRK05122.1"/>
    <property type="match status" value="1"/>
</dbReference>
<comment type="subcellular location">
    <subcellularLocation>
        <location evidence="8">Cell inner membrane</location>
        <topology evidence="8">Multi-pass membrane protein</topology>
    </subcellularLocation>
    <subcellularLocation>
        <location evidence="1">Cell membrane</location>
        <topology evidence="1">Multi-pass membrane protein</topology>
    </subcellularLocation>
</comment>
<evidence type="ECO:0000256" key="5">
    <source>
        <dbReference type="ARBA" id="ARBA00022692"/>
    </source>
</evidence>
<evidence type="ECO:0000256" key="3">
    <source>
        <dbReference type="ARBA" id="ARBA00022475"/>
    </source>
</evidence>
<dbReference type="CDD" id="cd17489">
    <property type="entry name" value="MFS_YfcJ_like"/>
    <property type="match status" value="1"/>
</dbReference>
<evidence type="ECO:0000313" key="10">
    <source>
        <dbReference type="EMBL" id="MBD1601886.1"/>
    </source>
</evidence>
<dbReference type="InterPro" id="IPR036259">
    <property type="entry name" value="MFS_trans_sf"/>
</dbReference>
<proteinExistence type="inferred from homology"/>
<keyword evidence="7 8" id="KW-0472">Membrane</keyword>
<dbReference type="HAMAP" id="MF_01118">
    <property type="entry name" value="MFS_YhhS"/>
    <property type="match status" value="1"/>
</dbReference>
<dbReference type="InterPro" id="IPR020846">
    <property type="entry name" value="MFS_dom"/>
</dbReference>
<dbReference type="EMBL" id="JAAOCA010000044">
    <property type="protein sequence ID" value="MBD1601886.1"/>
    <property type="molecule type" value="Genomic_DNA"/>
</dbReference>
<evidence type="ECO:0000256" key="4">
    <source>
        <dbReference type="ARBA" id="ARBA00022519"/>
    </source>
</evidence>
<gene>
    <name evidence="10" type="ORF">HAQ05_24735</name>
</gene>
<evidence type="ECO:0000256" key="1">
    <source>
        <dbReference type="ARBA" id="ARBA00004651"/>
    </source>
</evidence>
<name>A0ABR7Z8L7_9PSED</name>
<dbReference type="RefSeq" id="WP_190425971.1">
    <property type="nucleotide sequence ID" value="NZ_JAAOCA010000044.1"/>
</dbReference>
<evidence type="ECO:0000259" key="9">
    <source>
        <dbReference type="PROSITE" id="PS50850"/>
    </source>
</evidence>
<evidence type="ECO:0000256" key="7">
    <source>
        <dbReference type="ARBA" id="ARBA00023136"/>
    </source>
</evidence>
<feature type="transmembrane region" description="Helical" evidence="8">
    <location>
        <begin position="215"/>
        <end position="239"/>
    </location>
</feature>
<protein>
    <recommendedName>
        <fullName evidence="8">Uncharacterized MFS-type transporter HAQ05_24735</fullName>
    </recommendedName>
</protein>
<comment type="similarity">
    <text evidence="8">Belongs to the major facilitator superfamily. YhhS family.</text>
</comment>
<feature type="transmembrane region" description="Helical" evidence="8">
    <location>
        <begin position="152"/>
        <end position="170"/>
    </location>
</feature>
<feature type="domain" description="Major facilitator superfamily (MFS) profile" evidence="9">
    <location>
        <begin position="183"/>
        <end position="390"/>
    </location>
</feature>
<feature type="transmembrane region" description="Helical" evidence="8">
    <location>
        <begin position="12"/>
        <end position="39"/>
    </location>
</feature>
<dbReference type="PANTHER" id="PTHR23517:SF13">
    <property type="entry name" value="MAJOR FACILITATOR SUPERFAMILY MFS_1"/>
    <property type="match status" value="1"/>
</dbReference>
<evidence type="ECO:0000256" key="2">
    <source>
        <dbReference type="ARBA" id="ARBA00022448"/>
    </source>
</evidence>
<dbReference type="Pfam" id="PF07690">
    <property type="entry name" value="MFS_1"/>
    <property type="match status" value="1"/>
</dbReference>
<keyword evidence="2 8" id="KW-0813">Transport</keyword>
<dbReference type="PROSITE" id="PS50850">
    <property type="entry name" value="MFS"/>
    <property type="match status" value="1"/>
</dbReference>
<feature type="transmembrane region" description="Helical" evidence="8">
    <location>
        <begin position="273"/>
        <end position="295"/>
    </location>
</feature>
<feature type="transmembrane region" description="Helical" evidence="8">
    <location>
        <begin position="80"/>
        <end position="105"/>
    </location>
</feature>
<comment type="caution">
    <text evidence="10">The sequence shown here is derived from an EMBL/GenBank/DDBJ whole genome shotgun (WGS) entry which is preliminary data.</text>
</comment>
<dbReference type="SUPFAM" id="SSF103473">
    <property type="entry name" value="MFS general substrate transporter"/>
    <property type="match status" value="1"/>
</dbReference>
<feature type="transmembrane region" description="Helical" evidence="8">
    <location>
        <begin position="117"/>
        <end position="140"/>
    </location>
</feature>
<dbReference type="InterPro" id="IPR023008">
    <property type="entry name" value="MFS_YhhS-like"/>
</dbReference>
<dbReference type="InterPro" id="IPR050171">
    <property type="entry name" value="MFS_Transporters"/>
</dbReference>
<dbReference type="PANTHER" id="PTHR23517">
    <property type="entry name" value="RESISTANCE PROTEIN MDTM, PUTATIVE-RELATED-RELATED"/>
    <property type="match status" value="1"/>
</dbReference>